<dbReference type="RefSeq" id="WP_086248989.1">
    <property type="nucleotide sequence ID" value="NZ_CP018791.1"/>
</dbReference>
<name>A0A1X9T2X1_9BACT</name>
<dbReference type="EMBL" id="CP018791">
    <property type="protein sequence ID" value="ARR02850.1"/>
    <property type="molecule type" value="Genomic_DNA"/>
</dbReference>
<dbReference type="OrthoDB" id="2086168at2"/>
<dbReference type="Proteomes" id="UP000194265">
    <property type="component" value="Chromosome"/>
</dbReference>
<organism evidence="1 2">
    <name type="scientific">Campylobacter vicugnae</name>
    <dbReference type="NCBI Taxonomy" id="1660076"/>
    <lineage>
        <taxon>Bacteria</taxon>
        <taxon>Pseudomonadati</taxon>
        <taxon>Campylobacterota</taxon>
        <taxon>Epsilonproteobacteria</taxon>
        <taxon>Campylobacterales</taxon>
        <taxon>Campylobacteraceae</taxon>
        <taxon>Campylobacter</taxon>
    </lineage>
</organism>
<gene>
    <name evidence="1" type="ORF">CVIC8964_1466</name>
</gene>
<proteinExistence type="predicted"/>
<reference evidence="1 2" key="1">
    <citation type="journal article" date="2017" name="Genome Biol. Evol.">
        <title>Comparative Genomic Analysis Identifies a Campylobacter Clade Deficient in Selenium Metabolism.</title>
        <authorList>
            <person name="Miller W.G."/>
            <person name="Yee E."/>
            <person name="Lopes B.S."/>
            <person name="Chapman M.H."/>
            <person name="Huynh S."/>
            <person name="Bono J.L."/>
            <person name="Parker C.T."/>
            <person name="Strachan N.J.C."/>
            <person name="Forbes K.J."/>
        </authorList>
    </citation>
    <scope>NUCLEOTIDE SEQUENCE [LARGE SCALE GENOMIC DNA]</scope>
    <source>
        <strain evidence="1 2">RM8964</strain>
    </source>
</reference>
<evidence type="ECO:0000313" key="2">
    <source>
        <dbReference type="Proteomes" id="UP000194265"/>
    </source>
</evidence>
<dbReference type="AlphaFoldDB" id="A0A1X9T2X1"/>
<sequence length="109" mass="12224">MCVLCGELVSALHWSDLGGNGSTITVGDTQGQRLKSRLKKVKYANEILSFYALKLSEWQNSKYILSNKTGKSVIVNDLGDLWSKAESMLGRNLDILEPKLLEHIKQCQR</sequence>
<dbReference type="STRING" id="1660074.CVIC8964_1466"/>
<protein>
    <submittedName>
        <fullName evidence="1">Uncharacterized protein</fullName>
    </submittedName>
</protein>
<accession>A0A1X9T2X1</accession>
<evidence type="ECO:0000313" key="1">
    <source>
        <dbReference type="EMBL" id="ARR02850.1"/>
    </source>
</evidence>